<sequence>MRKFCLLPHGVCNPFRQKPGPVKKKDLQKNIFLYEKGVRC</sequence>
<gene>
    <name evidence="1" type="ORF">dnm_008420</name>
</gene>
<dbReference type="Proteomes" id="UP000663722">
    <property type="component" value="Chromosome"/>
</dbReference>
<protein>
    <submittedName>
        <fullName evidence="1">Uncharacterized protein</fullName>
    </submittedName>
</protein>
<evidence type="ECO:0000313" key="1">
    <source>
        <dbReference type="EMBL" id="QTA84841.1"/>
    </source>
</evidence>
<dbReference type="AlphaFoldDB" id="A0A975BG76"/>
<keyword evidence="2" id="KW-1185">Reference proteome</keyword>
<organism evidence="1 2">
    <name type="scientific">Desulfonema magnum</name>
    <dbReference type="NCBI Taxonomy" id="45655"/>
    <lineage>
        <taxon>Bacteria</taxon>
        <taxon>Pseudomonadati</taxon>
        <taxon>Thermodesulfobacteriota</taxon>
        <taxon>Desulfobacteria</taxon>
        <taxon>Desulfobacterales</taxon>
        <taxon>Desulfococcaceae</taxon>
        <taxon>Desulfonema</taxon>
    </lineage>
</organism>
<dbReference type="KEGG" id="dmm:dnm_008420"/>
<name>A0A975BG76_9BACT</name>
<dbReference type="EMBL" id="CP061800">
    <property type="protein sequence ID" value="QTA84841.1"/>
    <property type="molecule type" value="Genomic_DNA"/>
</dbReference>
<proteinExistence type="predicted"/>
<reference evidence="1" key="1">
    <citation type="journal article" date="2021" name="Microb. Physiol.">
        <title>Proteogenomic Insights into the Physiology of Marine, Sulfate-Reducing, Filamentous Desulfonema limicola and Desulfonema magnum.</title>
        <authorList>
            <person name="Schnaars V."/>
            <person name="Wohlbrand L."/>
            <person name="Scheve S."/>
            <person name="Hinrichs C."/>
            <person name="Reinhardt R."/>
            <person name="Rabus R."/>
        </authorList>
    </citation>
    <scope>NUCLEOTIDE SEQUENCE</scope>
    <source>
        <strain evidence="1">4be13</strain>
    </source>
</reference>
<evidence type="ECO:0000313" key="2">
    <source>
        <dbReference type="Proteomes" id="UP000663722"/>
    </source>
</evidence>
<accession>A0A975BG76</accession>